<reference evidence="2 3" key="1">
    <citation type="submission" date="2009-02" db="EMBL/GenBank/DDBJ databases">
        <title>The Genome Sequence of Oxalobacter formigenes OXCC13.</title>
        <authorList>
            <consortium name="The Broad Institute Genome Sequencing Platform"/>
            <person name="Ward D."/>
            <person name="Young S.K."/>
            <person name="Kodira C.D."/>
            <person name="Zeng Q."/>
            <person name="Koehrsen M."/>
            <person name="Alvarado L."/>
            <person name="Berlin A."/>
            <person name="Borenstein D."/>
            <person name="Chen Z."/>
            <person name="Engels R."/>
            <person name="Freedman E."/>
            <person name="Gellesch M."/>
            <person name="Goldberg J."/>
            <person name="Griggs A."/>
            <person name="Gujja S."/>
            <person name="Heiman D."/>
            <person name="Hepburn T."/>
            <person name="Howarth C."/>
            <person name="Jen D."/>
            <person name="Larson L."/>
            <person name="Lewis B."/>
            <person name="Mehta T."/>
            <person name="Park D."/>
            <person name="Pearson M."/>
            <person name="Roberts A."/>
            <person name="Saif S."/>
            <person name="Shea T."/>
            <person name="Shenoy N."/>
            <person name="Sisk P."/>
            <person name="Stolte C."/>
            <person name="Sykes S."/>
            <person name="Walk T."/>
            <person name="White J."/>
            <person name="Yandava C."/>
            <person name="Allison M.J."/>
            <person name="Lander E."/>
            <person name="Nusbaum C."/>
            <person name="Galagan J."/>
            <person name="Birren B."/>
        </authorList>
    </citation>
    <scope>NUCLEOTIDE SEQUENCE [LARGE SCALE GENOMIC DNA]</scope>
    <source>
        <strain evidence="2 3">OXCC13</strain>
    </source>
</reference>
<dbReference type="RefSeq" id="WP_005880766.1">
    <property type="nucleotide sequence ID" value="NZ_CP019430.1"/>
</dbReference>
<feature type="domain" description="CoA-binding" evidence="1">
    <location>
        <begin position="12"/>
        <end position="105"/>
    </location>
</feature>
<keyword evidence="3" id="KW-1185">Reference proteome</keyword>
<protein>
    <submittedName>
        <fullName evidence="2">CoA binding domain protein</fullName>
    </submittedName>
</protein>
<evidence type="ECO:0000259" key="1">
    <source>
        <dbReference type="SMART" id="SM00881"/>
    </source>
</evidence>
<dbReference type="SMART" id="SM00881">
    <property type="entry name" value="CoA_binding"/>
    <property type="match status" value="1"/>
</dbReference>
<accession>C3X9S5</accession>
<dbReference type="EMBL" id="GG658170">
    <property type="protein sequence ID" value="EEO29951.1"/>
    <property type="molecule type" value="Genomic_DNA"/>
</dbReference>
<dbReference type="PANTHER" id="PTHR33303:SF2">
    <property type="entry name" value="COA-BINDING DOMAIN-CONTAINING PROTEIN"/>
    <property type="match status" value="1"/>
</dbReference>
<dbReference type="Gene3D" id="3.40.50.720">
    <property type="entry name" value="NAD(P)-binding Rossmann-like Domain"/>
    <property type="match status" value="1"/>
</dbReference>
<dbReference type="GeneID" id="77135055"/>
<evidence type="ECO:0000313" key="2">
    <source>
        <dbReference type="EMBL" id="EEO29951.1"/>
    </source>
</evidence>
<dbReference type="Proteomes" id="UP000005089">
    <property type="component" value="Unassembled WGS sequence"/>
</dbReference>
<dbReference type="SUPFAM" id="SSF51735">
    <property type="entry name" value="NAD(P)-binding Rossmann-fold domains"/>
    <property type="match status" value="1"/>
</dbReference>
<dbReference type="eggNOG" id="COG1832">
    <property type="taxonomic scope" value="Bacteria"/>
</dbReference>
<dbReference type="STRING" id="847.BRW83_1168"/>
<dbReference type="AlphaFoldDB" id="C3X9S5"/>
<dbReference type="HOGENOM" id="CLU_112567_0_0_4"/>
<dbReference type="InterPro" id="IPR003781">
    <property type="entry name" value="CoA-bd"/>
</dbReference>
<dbReference type="PANTHER" id="PTHR33303">
    <property type="entry name" value="CYTOPLASMIC PROTEIN-RELATED"/>
    <property type="match status" value="1"/>
</dbReference>
<dbReference type="InterPro" id="IPR036291">
    <property type="entry name" value="NAD(P)-bd_dom_sf"/>
</dbReference>
<dbReference type="OrthoDB" id="9804695at2"/>
<dbReference type="Pfam" id="PF13380">
    <property type="entry name" value="CoA_binding_2"/>
    <property type="match status" value="1"/>
</dbReference>
<sequence>MIVKDEAGIKDILQKNHVVAIVGFSTDENKGGHYVPKFLKEHGYQIVPVNPTISEGLGEKAYASLKDIPFPVDIVDCFRRAEAMPEIARDAVAIGAKVLWMQKGIESEEAAKIASDAGLKVVSDRCMLEQYTELFLK</sequence>
<gene>
    <name evidence="2" type="ORF">OFBG_00979</name>
</gene>
<organism evidence="2 3">
    <name type="scientific">Oxalobacter formigenes OXCC13</name>
    <dbReference type="NCBI Taxonomy" id="556269"/>
    <lineage>
        <taxon>Bacteria</taxon>
        <taxon>Pseudomonadati</taxon>
        <taxon>Pseudomonadota</taxon>
        <taxon>Betaproteobacteria</taxon>
        <taxon>Burkholderiales</taxon>
        <taxon>Oxalobacteraceae</taxon>
        <taxon>Oxalobacter</taxon>
    </lineage>
</organism>
<name>C3X9S5_OXAFO</name>
<evidence type="ECO:0000313" key="3">
    <source>
        <dbReference type="Proteomes" id="UP000005089"/>
    </source>
</evidence>
<proteinExistence type="predicted"/>